<comment type="caution">
    <text evidence="5">The sequence shown here is derived from an EMBL/GenBank/DDBJ whole genome shotgun (WGS) entry which is preliminary data.</text>
</comment>
<dbReference type="PANTHER" id="PTHR11731:SF193">
    <property type="entry name" value="DIPEPTIDYL PEPTIDASE 9"/>
    <property type="match status" value="1"/>
</dbReference>
<dbReference type="GO" id="GO:0008236">
    <property type="term" value="F:serine-type peptidase activity"/>
    <property type="evidence" value="ECO:0007669"/>
    <property type="project" value="InterPro"/>
</dbReference>
<gene>
    <name evidence="5" type="ORF">HHU12_23530</name>
</gene>
<dbReference type="InterPro" id="IPR050278">
    <property type="entry name" value="Serine_Prot_S9B/DPPIV"/>
</dbReference>
<proteinExistence type="predicted"/>
<evidence type="ECO:0000259" key="4">
    <source>
        <dbReference type="Pfam" id="PF00930"/>
    </source>
</evidence>
<reference evidence="5 6" key="1">
    <citation type="submission" date="2020-04" db="EMBL/GenBank/DDBJ databases">
        <title>Flammeovirga sp. SR4, a novel species isolated from seawater.</title>
        <authorList>
            <person name="Wang X."/>
        </authorList>
    </citation>
    <scope>NUCLEOTIDE SEQUENCE [LARGE SCALE GENOMIC DNA]</scope>
    <source>
        <strain evidence="5 6">ATCC 23126</strain>
    </source>
</reference>
<dbReference type="GO" id="GO:0008239">
    <property type="term" value="F:dipeptidyl-peptidase activity"/>
    <property type="evidence" value="ECO:0007669"/>
    <property type="project" value="TreeGrafter"/>
</dbReference>
<dbReference type="EMBL" id="JABANE010000081">
    <property type="protein sequence ID" value="NME70967.1"/>
    <property type="molecule type" value="Genomic_DNA"/>
</dbReference>
<feature type="chain" id="PRO_5031100379" evidence="2">
    <location>
        <begin position="20"/>
        <end position="785"/>
    </location>
</feature>
<protein>
    <submittedName>
        <fullName evidence="5">Prolyl oligopeptidase family serine peptidase</fullName>
    </submittedName>
</protein>
<dbReference type="SUPFAM" id="SSF53474">
    <property type="entry name" value="alpha/beta-Hydrolases"/>
    <property type="match status" value="1"/>
</dbReference>
<keyword evidence="6" id="KW-1185">Reference proteome</keyword>
<sequence length="785" mass="90453">MKKLYLLLPFLLGSVMALAQQNQSVLTFDEIMSGEDYIGKSPSKPFWAKDSKTIYFYWNKENNAFESLYKVDIKTKKYSKVSPEEEKQLPSARGNWNNDQTKKVYIKDNNVFVYNFKKGLQQQITNTTDRKSGVKFLDDNTKIAYKQGDNIFIWDEKTGVTHQLTNFVRGSAPRSVKASPQQEFLNEQQKELFEIVRLREERKEAKQEHKELVSNKGKEKVYLNGQYVSNVVVSNDANYAVYSLGKSAGSYATEMPVWVEGTGYVKMQNARPKVGSPEDTFKSFVYDIQKDTVYSIDLSKLSGIKDTPKYFENYPERDSSLLNQMRQVVMHPPQFSPNKNYAVADVRAYDNKDRWLIQINLQDGSFTEIDRQHDDAWVGGPGISGWNFWVGPIGWLNDNTLWYQSEKTGFSHLYTYNAETKETKAITAGDFEIHKTEVSKDKKFFYLTSNKENSSEVHFYKVSIDGGEMTKLTSAVGHHSATLSPDEKYFADIYSYSNKPEELYIQANKSGSDWVKVTKSTTEAFDKYEWRVPEVVTFKAKDGQSVHARLYKPEASKDQHKAVLFVHGAGYLQNVHNWWSVYYREYMFHNMLVDNGYTVLDIDYRASSGYGRDWRTGIYRHMGGLDLSDHVDGAQFLIKEHGIDKDRIGIYGGSYGGFITLMAMFNESETFKAGAAIRSVTDWAHYNHPYTSNILNTPALDPEAFKKSSPIYFAEGLKGNLLILHGMVDDNVQFQDVVRLSQRLIELKKENWDMAIYPIEPHGFKETTSWIDEYKRIFNLFQEKL</sequence>
<dbReference type="Proteomes" id="UP000576082">
    <property type="component" value="Unassembled WGS sequence"/>
</dbReference>
<accession>A0A7X9RY90</accession>
<name>A0A7X9RY90_9BACT</name>
<dbReference type="Pfam" id="PF00326">
    <property type="entry name" value="Peptidase_S9"/>
    <property type="match status" value="1"/>
</dbReference>
<keyword evidence="2" id="KW-0732">Signal</keyword>
<evidence type="ECO:0000259" key="3">
    <source>
        <dbReference type="Pfam" id="PF00326"/>
    </source>
</evidence>
<feature type="domain" description="Dipeptidylpeptidase IV N-terminal" evidence="4">
    <location>
        <begin position="264"/>
        <end position="500"/>
    </location>
</feature>
<feature type="domain" description="Peptidase S9 prolyl oligopeptidase catalytic" evidence="3">
    <location>
        <begin position="591"/>
        <end position="785"/>
    </location>
</feature>
<keyword evidence="1" id="KW-0175">Coiled coil</keyword>
<dbReference type="PANTHER" id="PTHR11731">
    <property type="entry name" value="PROTEASE FAMILY S9B,C DIPEPTIDYL-PEPTIDASE IV-RELATED"/>
    <property type="match status" value="1"/>
</dbReference>
<dbReference type="InterPro" id="IPR029058">
    <property type="entry name" value="AB_hydrolase_fold"/>
</dbReference>
<evidence type="ECO:0000256" key="2">
    <source>
        <dbReference type="SAM" id="SignalP"/>
    </source>
</evidence>
<dbReference type="InterPro" id="IPR001375">
    <property type="entry name" value="Peptidase_S9_cat"/>
</dbReference>
<dbReference type="SUPFAM" id="SSF82171">
    <property type="entry name" value="DPP6 N-terminal domain-like"/>
    <property type="match status" value="1"/>
</dbReference>
<organism evidence="5 6">
    <name type="scientific">Flammeovirga aprica JL-4</name>
    <dbReference type="NCBI Taxonomy" id="694437"/>
    <lineage>
        <taxon>Bacteria</taxon>
        <taxon>Pseudomonadati</taxon>
        <taxon>Bacteroidota</taxon>
        <taxon>Cytophagia</taxon>
        <taxon>Cytophagales</taxon>
        <taxon>Flammeovirgaceae</taxon>
        <taxon>Flammeovirga</taxon>
    </lineage>
</organism>
<evidence type="ECO:0000256" key="1">
    <source>
        <dbReference type="SAM" id="Coils"/>
    </source>
</evidence>
<feature type="coiled-coil region" evidence="1">
    <location>
        <begin position="188"/>
        <end position="215"/>
    </location>
</feature>
<dbReference type="Gene3D" id="3.40.50.1820">
    <property type="entry name" value="alpha/beta hydrolase"/>
    <property type="match status" value="1"/>
</dbReference>
<dbReference type="Gene3D" id="2.140.10.30">
    <property type="entry name" value="Dipeptidylpeptidase IV, N-terminal domain"/>
    <property type="match status" value="2"/>
</dbReference>
<dbReference type="Pfam" id="PF00930">
    <property type="entry name" value="DPPIV_N"/>
    <property type="match status" value="1"/>
</dbReference>
<dbReference type="GO" id="GO:0006508">
    <property type="term" value="P:proteolysis"/>
    <property type="evidence" value="ECO:0007669"/>
    <property type="project" value="InterPro"/>
</dbReference>
<dbReference type="AlphaFoldDB" id="A0A7X9RY90"/>
<evidence type="ECO:0000313" key="5">
    <source>
        <dbReference type="EMBL" id="NME70967.1"/>
    </source>
</evidence>
<dbReference type="RefSeq" id="WP_169659192.1">
    <property type="nucleotide sequence ID" value="NZ_JABANE010000081.1"/>
</dbReference>
<dbReference type="InterPro" id="IPR002469">
    <property type="entry name" value="Peptidase_S9B_N"/>
</dbReference>
<evidence type="ECO:0000313" key="6">
    <source>
        <dbReference type="Proteomes" id="UP000576082"/>
    </source>
</evidence>
<feature type="signal peptide" evidence="2">
    <location>
        <begin position="1"/>
        <end position="19"/>
    </location>
</feature>